<feature type="region of interest" description="Disordered" evidence="1">
    <location>
        <begin position="309"/>
        <end position="341"/>
    </location>
</feature>
<reference evidence="3" key="4">
    <citation type="journal article" date="2015" name="G3 (Bethesda)">
        <title>Genome sequences of three phytopathogenic species of the Magnaporthaceae family of fungi.</title>
        <authorList>
            <person name="Okagaki L.H."/>
            <person name="Nunes C.C."/>
            <person name="Sailsbery J."/>
            <person name="Clay B."/>
            <person name="Brown D."/>
            <person name="John T."/>
            <person name="Oh Y."/>
            <person name="Young N."/>
            <person name="Fitzgerald M."/>
            <person name="Haas B.J."/>
            <person name="Zeng Q."/>
            <person name="Young S."/>
            <person name="Adiconis X."/>
            <person name="Fan L."/>
            <person name="Levin J.Z."/>
            <person name="Mitchell T.K."/>
            <person name="Okubara P.A."/>
            <person name="Farman M.L."/>
            <person name="Kohn L.M."/>
            <person name="Birren B."/>
            <person name="Ma L.-J."/>
            <person name="Dean R.A."/>
        </authorList>
    </citation>
    <scope>NUCLEOTIDE SEQUENCE</scope>
    <source>
        <strain evidence="3">ATCC 64411 / 73-15</strain>
    </source>
</reference>
<reference evidence="4" key="2">
    <citation type="submission" date="2010-05" db="EMBL/GenBank/DDBJ databases">
        <title>The genome sequence of Magnaporthe poae strain ATCC 64411.</title>
        <authorList>
            <person name="Ma L.-J."/>
            <person name="Dead R."/>
            <person name="Young S."/>
            <person name="Zeng Q."/>
            <person name="Koehrsen M."/>
            <person name="Alvarado L."/>
            <person name="Berlin A."/>
            <person name="Chapman S.B."/>
            <person name="Chen Z."/>
            <person name="Freedman E."/>
            <person name="Gellesch M."/>
            <person name="Goldberg J."/>
            <person name="Griggs A."/>
            <person name="Gujja S."/>
            <person name="Heilman E.R."/>
            <person name="Heiman D."/>
            <person name="Hepburn T."/>
            <person name="Howarth C."/>
            <person name="Jen D."/>
            <person name="Larson L."/>
            <person name="Mehta T."/>
            <person name="Neiman D."/>
            <person name="Pearson M."/>
            <person name="Roberts A."/>
            <person name="Saif S."/>
            <person name="Shea T."/>
            <person name="Shenoy N."/>
            <person name="Sisk P."/>
            <person name="Stolte C."/>
            <person name="Sykes S."/>
            <person name="Walk T."/>
            <person name="White J."/>
            <person name="Yandava C."/>
            <person name="Haas B."/>
            <person name="Nusbaum C."/>
            <person name="Birren B."/>
        </authorList>
    </citation>
    <scope>NUCLEOTIDE SEQUENCE [LARGE SCALE GENOMIC DNA]</scope>
    <source>
        <strain evidence="4">ATCC 64411 / 73-15</strain>
    </source>
</reference>
<dbReference type="AlphaFoldDB" id="A0A0C4E4W2"/>
<name>A0A0C4E4W2_MAGP6</name>
<dbReference type="STRING" id="644358.A0A0C4E4W2"/>
<sequence length="341" mass="36065">MSDQMCGPSNPLKHVQDHLSRVGEGSRLRMLPSGPAAAFHSYDEEAAKATEKSFAEFYNQGLQVENIPIFPPGQMPIPLPSAALQPAAPRAITPLQHAQGAVRPGGSWAAEYAAMAPSTARSTEIPAASTAFRPAQGPLLHQPHQMPAPSYMLPNYSQPLFAGAVRPAPALAAPVNPFLDEAERARFDAAFAELDQEFSEAMTEWNEAHGPDAETAEQQQQQQQASLDGLVDRLADQRLQDEPQPAVEQPQGAAAGDPELRAVASQVVGAIGNVALFEKSQFAQLMRGIEAGTIVVDAAQTNFVDAATLEPVRSTPSPSPGLVPGPSTQDQAQGEPARGGH</sequence>
<proteinExistence type="predicted"/>
<gene>
    <name evidence="2" type="ORF">MAPG_07516</name>
</gene>
<keyword evidence="4" id="KW-1185">Reference proteome</keyword>
<evidence type="ECO:0000313" key="2">
    <source>
        <dbReference type="EMBL" id="KLU88531.1"/>
    </source>
</evidence>
<organism evidence="3 4">
    <name type="scientific">Magnaporthiopsis poae (strain ATCC 64411 / 73-15)</name>
    <name type="common">Kentucky bluegrass fungus</name>
    <name type="synonym">Magnaporthe poae</name>
    <dbReference type="NCBI Taxonomy" id="644358"/>
    <lineage>
        <taxon>Eukaryota</taxon>
        <taxon>Fungi</taxon>
        <taxon>Dikarya</taxon>
        <taxon>Ascomycota</taxon>
        <taxon>Pezizomycotina</taxon>
        <taxon>Sordariomycetes</taxon>
        <taxon>Sordariomycetidae</taxon>
        <taxon>Magnaporthales</taxon>
        <taxon>Magnaporthaceae</taxon>
        <taxon>Magnaporthiopsis</taxon>
    </lineage>
</organism>
<evidence type="ECO:0000313" key="3">
    <source>
        <dbReference type="EnsemblFungi" id="MAPG_07516T0"/>
    </source>
</evidence>
<dbReference type="EnsemblFungi" id="MAPG_07516T0">
    <property type="protein sequence ID" value="MAPG_07516T0"/>
    <property type="gene ID" value="MAPG_07516"/>
</dbReference>
<dbReference type="EMBL" id="GL876971">
    <property type="protein sequence ID" value="KLU88531.1"/>
    <property type="molecule type" value="Genomic_DNA"/>
</dbReference>
<dbReference type="OrthoDB" id="10483337at2759"/>
<reference evidence="2" key="3">
    <citation type="submission" date="2011-03" db="EMBL/GenBank/DDBJ databases">
        <title>Annotation of Magnaporthe poae ATCC 64411.</title>
        <authorList>
            <person name="Ma L.-J."/>
            <person name="Dead R."/>
            <person name="Young S.K."/>
            <person name="Zeng Q."/>
            <person name="Gargeya S."/>
            <person name="Fitzgerald M."/>
            <person name="Haas B."/>
            <person name="Abouelleil A."/>
            <person name="Alvarado L."/>
            <person name="Arachchi H.M."/>
            <person name="Berlin A."/>
            <person name="Brown A."/>
            <person name="Chapman S.B."/>
            <person name="Chen Z."/>
            <person name="Dunbar C."/>
            <person name="Freedman E."/>
            <person name="Gearin G."/>
            <person name="Gellesch M."/>
            <person name="Goldberg J."/>
            <person name="Griggs A."/>
            <person name="Gujja S."/>
            <person name="Heiman D."/>
            <person name="Howarth C."/>
            <person name="Larson L."/>
            <person name="Lui A."/>
            <person name="MacDonald P.J.P."/>
            <person name="Mehta T."/>
            <person name="Montmayeur A."/>
            <person name="Murphy C."/>
            <person name="Neiman D."/>
            <person name="Pearson M."/>
            <person name="Priest M."/>
            <person name="Roberts A."/>
            <person name="Saif S."/>
            <person name="Shea T."/>
            <person name="Shenoy N."/>
            <person name="Sisk P."/>
            <person name="Stolte C."/>
            <person name="Sykes S."/>
            <person name="Yandava C."/>
            <person name="Wortman J."/>
            <person name="Nusbaum C."/>
            <person name="Birren B."/>
        </authorList>
    </citation>
    <scope>NUCLEOTIDE SEQUENCE</scope>
    <source>
        <strain evidence="2">ATCC 64411</strain>
    </source>
</reference>
<dbReference type="VEuPathDB" id="FungiDB:MAPG_07516"/>
<dbReference type="Proteomes" id="UP000011715">
    <property type="component" value="Unassembled WGS sequence"/>
</dbReference>
<dbReference type="eggNOG" id="ENOG502REE4">
    <property type="taxonomic scope" value="Eukaryota"/>
</dbReference>
<evidence type="ECO:0008006" key="5">
    <source>
        <dbReference type="Google" id="ProtNLM"/>
    </source>
</evidence>
<protein>
    <recommendedName>
        <fullName evidence="5">Peroxin 20</fullName>
    </recommendedName>
</protein>
<reference evidence="2" key="1">
    <citation type="submission" date="2010-05" db="EMBL/GenBank/DDBJ databases">
        <title>The Genome Sequence of Magnaporthe poae strain ATCC 64411.</title>
        <authorList>
            <consortium name="The Broad Institute Genome Sequencing Platform"/>
            <consortium name="Broad Institute Genome Sequencing Center for Infectious Disease"/>
            <person name="Ma L.-J."/>
            <person name="Dead R."/>
            <person name="Young S."/>
            <person name="Zeng Q."/>
            <person name="Koehrsen M."/>
            <person name="Alvarado L."/>
            <person name="Berlin A."/>
            <person name="Chapman S.B."/>
            <person name="Chen Z."/>
            <person name="Freedman E."/>
            <person name="Gellesch M."/>
            <person name="Goldberg J."/>
            <person name="Griggs A."/>
            <person name="Gujja S."/>
            <person name="Heilman E.R."/>
            <person name="Heiman D."/>
            <person name="Hepburn T."/>
            <person name="Howarth C."/>
            <person name="Jen D."/>
            <person name="Larson L."/>
            <person name="Mehta T."/>
            <person name="Neiman D."/>
            <person name="Pearson M."/>
            <person name="Roberts A."/>
            <person name="Saif S."/>
            <person name="Shea T."/>
            <person name="Shenoy N."/>
            <person name="Sisk P."/>
            <person name="Stolte C."/>
            <person name="Sykes S."/>
            <person name="Walk T."/>
            <person name="White J."/>
            <person name="Yandava C."/>
            <person name="Haas B."/>
            <person name="Nusbaum C."/>
            <person name="Birren B."/>
        </authorList>
    </citation>
    <scope>NUCLEOTIDE SEQUENCE</scope>
    <source>
        <strain evidence="2">ATCC 64411</strain>
    </source>
</reference>
<accession>A0A0C4E4W2</accession>
<evidence type="ECO:0000313" key="4">
    <source>
        <dbReference type="Proteomes" id="UP000011715"/>
    </source>
</evidence>
<evidence type="ECO:0000256" key="1">
    <source>
        <dbReference type="SAM" id="MobiDB-lite"/>
    </source>
</evidence>
<reference evidence="3" key="5">
    <citation type="submission" date="2015-06" db="UniProtKB">
        <authorList>
            <consortium name="EnsemblFungi"/>
        </authorList>
    </citation>
    <scope>IDENTIFICATION</scope>
    <source>
        <strain evidence="3">ATCC 64411</strain>
    </source>
</reference>
<dbReference type="EMBL" id="ADBL01001818">
    <property type="status" value="NOT_ANNOTATED_CDS"/>
    <property type="molecule type" value="Genomic_DNA"/>
</dbReference>